<protein>
    <submittedName>
        <fullName evidence="1">Uncharacterized protein</fullName>
    </submittedName>
</protein>
<dbReference type="EMBL" id="BAYX01000014">
    <property type="protein sequence ID" value="GAJ95860.1"/>
    <property type="molecule type" value="Genomic_DNA"/>
</dbReference>
<dbReference type="SUPFAM" id="SSF52540">
    <property type="entry name" value="P-loop containing nucleoside triphosphate hydrolases"/>
    <property type="match status" value="1"/>
</dbReference>
<dbReference type="AlphaFoldDB" id="A0AA87U799"/>
<dbReference type="RefSeq" id="WP_042475495.1">
    <property type="nucleotide sequence ID" value="NZ_BAYX01000014.1"/>
</dbReference>
<reference evidence="1 2" key="1">
    <citation type="submission" date="2014-05" db="EMBL/GenBank/DDBJ databases">
        <title>Whole genome shotgun sequence of Rhizobium rhizogenes NBRC 13257.</title>
        <authorList>
            <person name="Katano-Makiyama Y."/>
            <person name="Hosoyama A."/>
            <person name="Hashimoto M."/>
            <person name="Hosoyama Y."/>
            <person name="Noguchi M."/>
            <person name="Tsuchikane K."/>
            <person name="Kimura A."/>
            <person name="Ohji S."/>
            <person name="Ichikawa N."/>
            <person name="Yamazoe A."/>
            <person name="Fujita N."/>
        </authorList>
    </citation>
    <scope>NUCLEOTIDE SEQUENCE [LARGE SCALE GENOMIC DNA]</scope>
    <source>
        <strain evidence="1 2">NBRC 13257</strain>
    </source>
</reference>
<gene>
    <name evidence="1" type="ORF">RRH01S_14_00100</name>
</gene>
<dbReference type="Proteomes" id="UP000026941">
    <property type="component" value="Unassembled WGS sequence"/>
</dbReference>
<dbReference type="InterPro" id="IPR027417">
    <property type="entry name" value="P-loop_NTPase"/>
</dbReference>
<evidence type="ECO:0000313" key="2">
    <source>
        <dbReference type="Proteomes" id="UP000026941"/>
    </source>
</evidence>
<sequence length="440" mass="48496">MAPLRKAIRVGDHLAEPANTNIEAGKLAALLEASKRREAELTRQLAEQRLKSAPRGEVADMSLLEIADKYSLGELADEFDVTADIPNAPEIIEGVIPLPGVGLLAGMSGTGKTAIMLDIVAHLVRGDVWNGRRVTGKQGVLWYGYESVNSIKYRWKAIAKEVGSVMHHVPFYPVLSNPSRLDAKSGYAVMFGAVRHHQERCREEHGCELTVLVIDTATASGLVTNDSDQEQWNKAWPLLMEISSSLGITIAVLHHSAKGEEGSIVRGSGVSYDHADFIIGLKAENVEGERGRRYMFLEKHRDEETGYLTDYSMRSVAVGLKASGDTRFAPVVVYSGQPKKVDPFSTVEKSLRLAISRVVYSSGRQPEKNDDDLWIYRASMNMAEAEFKTMVPPKNAGRDLMRAKSKLTERGVLKEDGRSMVYELTSIGEISPPKNQSQDE</sequence>
<dbReference type="Gene3D" id="3.40.50.300">
    <property type="entry name" value="P-loop containing nucleotide triphosphate hydrolases"/>
    <property type="match status" value="1"/>
</dbReference>
<accession>A0AA87U799</accession>
<organism evidence="1 2">
    <name type="scientific">Rhizobium rhizogenes NBRC 13257</name>
    <dbReference type="NCBI Taxonomy" id="1220581"/>
    <lineage>
        <taxon>Bacteria</taxon>
        <taxon>Pseudomonadati</taxon>
        <taxon>Pseudomonadota</taxon>
        <taxon>Alphaproteobacteria</taxon>
        <taxon>Hyphomicrobiales</taxon>
        <taxon>Rhizobiaceae</taxon>
        <taxon>Rhizobium/Agrobacterium group</taxon>
        <taxon>Rhizobium</taxon>
    </lineage>
</organism>
<evidence type="ECO:0000313" key="1">
    <source>
        <dbReference type="EMBL" id="GAJ95860.1"/>
    </source>
</evidence>
<dbReference type="Pfam" id="PF13481">
    <property type="entry name" value="AAA_25"/>
    <property type="match status" value="1"/>
</dbReference>
<comment type="caution">
    <text evidence="1">The sequence shown here is derived from an EMBL/GenBank/DDBJ whole genome shotgun (WGS) entry which is preliminary data.</text>
</comment>
<name>A0AA87U799_RHIRH</name>
<proteinExistence type="predicted"/>